<evidence type="ECO:0000313" key="3">
    <source>
        <dbReference type="EMBL" id="NMH64557.1"/>
    </source>
</evidence>
<dbReference type="SMART" id="SM00935">
    <property type="entry name" value="OmpH"/>
    <property type="match status" value="1"/>
</dbReference>
<dbReference type="Proteomes" id="UP000737113">
    <property type="component" value="Unassembled WGS sequence"/>
</dbReference>
<comment type="caution">
    <text evidence="3">The sequence shown here is derived from an EMBL/GenBank/DDBJ whole genome shotgun (WGS) entry which is preliminary data.</text>
</comment>
<keyword evidence="4" id="KW-1185">Reference proteome</keyword>
<dbReference type="InterPro" id="IPR024930">
    <property type="entry name" value="Skp_dom_sf"/>
</dbReference>
<dbReference type="GO" id="GO:0005829">
    <property type="term" value="C:cytosol"/>
    <property type="evidence" value="ECO:0007669"/>
    <property type="project" value="TreeGrafter"/>
</dbReference>
<gene>
    <name evidence="3" type="ORF">HC757_05165</name>
</gene>
<dbReference type="SUPFAM" id="SSF111384">
    <property type="entry name" value="OmpH-like"/>
    <property type="match status" value="1"/>
</dbReference>
<proteinExistence type="inferred from homology"/>
<keyword evidence="1" id="KW-0732">Signal</keyword>
<dbReference type="PANTHER" id="PTHR35089">
    <property type="entry name" value="CHAPERONE PROTEIN SKP"/>
    <property type="match status" value="1"/>
</dbReference>
<protein>
    <submittedName>
        <fullName evidence="3">Molecular chaperone</fullName>
    </submittedName>
</protein>
<dbReference type="PIRSF" id="PIRSF002094">
    <property type="entry name" value="OMP26_Skp"/>
    <property type="match status" value="1"/>
</dbReference>
<dbReference type="AlphaFoldDB" id="A0A972FRU2"/>
<evidence type="ECO:0000256" key="2">
    <source>
        <dbReference type="PIRNR" id="PIRNR002094"/>
    </source>
</evidence>
<dbReference type="Gene3D" id="3.30.910.20">
    <property type="entry name" value="Skp domain"/>
    <property type="match status" value="1"/>
</dbReference>
<dbReference type="EMBL" id="JAAXYH010000002">
    <property type="protein sequence ID" value="NMH64557.1"/>
    <property type="molecule type" value="Genomic_DNA"/>
</dbReference>
<reference evidence="3" key="1">
    <citation type="submission" date="2020-04" db="EMBL/GenBank/DDBJ databases">
        <title>Description of Shewanella salipaludis sp. nov., isolated from a salt marsh.</title>
        <authorList>
            <person name="Park S."/>
            <person name="Yoon J.-H."/>
        </authorList>
    </citation>
    <scope>NUCLEOTIDE SEQUENCE</scope>
    <source>
        <strain evidence="3">SHSM-M6</strain>
    </source>
</reference>
<comment type="similarity">
    <text evidence="2">Belongs to the skp family.</text>
</comment>
<accession>A0A972FRU2</accession>
<dbReference type="PANTHER" id="PTHR35089:SF1">
    <property type="entry name" value="CHAPERONE PROTEIN SKP"/>
    <property type="match status" value="1"/>
</dbReference>
<name>A0A972FRU2_9GAMM</name>
<dbReference type="GO" id="GO:0051082">
    <property type="term" value="F:unfolded protein binding"/>
    <property type="evidence" value="ECO:0007669"/>
    <property type="project" value="InterPro"/>
</dbReference>
<sequence length="159" mass="17769">MTLVLLAAPVVAQAEKIAVVDINAVVQQLPQREQIGKSIQAEFADRVAEVKKMEEELRSMLEKQQRDGALMSDAQKTELVRKMESAKAEYQLKGKALDEDFRRRNGEEKNKLLTQVQNAVNTIAQKEQYDMVLQSGAVVFVKPDADISNKVIEALSKGK</sequence>
<evidence type="ECO:0000256" key="1">
    <source>
        <dbReference type="ARBA" id="ARBA00022729"/>
    </source>
</evidence>
<dbReference type="Pfam" id="PF03938">
    <property type="entry name" value="OmpH"/>
    <property type="match status" value="1"/>
</dbReference>
<dbReference type="InterPro" id="IPR005632">
    <property type="entry name" value="Chaperone_Skp"/>
</dbReference>
<evidence type="ECO:0000313" key="4">
    <source>
        <dbReference type="Proteomes" id="UP000737113"/>
    </source>
</evidence>
<organism evidence="3 4">
    <name type="scientific">Shewanella salipaludis</name>
    <dbReference type="NCBI Taxonomy" id="2723052"/>
    <lineage>
        <taxon>Bacteria</taxon>
        <taxon>Pseudomonadati</taxon>
        <taxon>Pseudomonadota</taxon>
        <taxon>Gammaproteobacteria</taxon>
        <taxon>Alteromonadales</taxon>
        <taxon>Shewanellaceae</taxon>
        <taxon>Shewanella</taxon>
    </lineage>
</organism>
<dbReference type="GO" id="GO:0050821">
    <property type="term" value="P:protein stabilization"/>
    <property type="evidence" value="ECO:0007669"/>
    <property type="project" value="TreeGrafter"/>
</dbReference>